<organism evidence="7 8">
    <name type="scientific">Parvularcula dongshanensis</name>
    <dbReference type="NCBI Taxonomy" id="1173995"/>
    <lineage>
        <taxon>Bacteria</taxon>
        <taxon>Pseudomonadati</taxon>
        <taxon>Pseudomonadota</taxon>
        <taxon>Alphaproteobacteria</taxon>
        <taxon>Parvularculales</taxon>
        <taxon>Parvularculaceae</taxon>
        <taxon>Parvularcula</taxon>
    </lineage>
</organism>
<feature type="signal peptide" evidence="6">
    <location>
        <begin position="1"/>
        <end position="22"/>
    </location>
</feature>
<feature type="chain" id="PRO_5032837764" description="Probable membrane transporter protein" evidence="6">
    <location>
        <begin position="23"/>
        <end position="227"/>
    </location>
</feature>
<feature type="transmembrane region" description="Helical" evidence="5">
    <location>
        <begin position="174"/>
        <end position="192"/>
    </location>
</feature>
<dbReference type="Pfam" id="PF01925">
    <property type="entry name" value="TauE"/>
    <property type="match status" value="1"/>
</dbReference>
<evidence type="ECO:0000313" key="8">
    <source>
        <dbReference type="Proteomes" id="UP000563524"/>
    </source>
</evidence>
<feature type="transmembrane region" description="Helical" evidence="5">
    <location>
        <begin position="51"/>
        <end position="70"/>
    </location>
</feature>
<name>A0A840I7N7_9PROT</name>
<proteinExistence type="inferred from homology"/>
<evidence type="ECO:0000256" key="4">
    <source>
        <dbReference type="ARBA" id="ARBA00023136"/>
    </source>
</evidence>
<evidence type="ECO:0000313" key="7">
    <source>
        <dbReference type="EMBL" id="MBB4660273.1"/>
    </source>
</evidence>
<feature type="transmembrane region" description="Helical" evidence="5">
    <location>
        <begin position="151"/>
        <end position="168"/>
    </location>
</feature>
<dbReference type="AlphaFoldDB" id="A0A840I7N7"/>
<dbReference type="PANTHER" id="PTHR43701:SF12">
    <property type="entry name" value="MEMBRANE TRANSPORTER PROTEIN YTNM-RELATED"/>
    <property type="match status" value="1"/>
</dbReference>
<dbReference type="GO" id="GO:0005886">
    <property type="term" value="C:plasma membrane"/>
    <property type="evidence" value="ECO:0007669"/>
    <property type="project" value="UniProtKB-SubCell"/>
</dbReference>
<dbReference type="Proteomes" id="UP000563524">
    <property type="component" value="Unassembled WGS sequence"/>
</dbReference>
<keyword evidence="6" id="KW-0732">Signal</keyword>
<evidence type="ECO:0000256" key="3">
    <source>
        <dbReference type="ARBA" id="ARBA00022989"/>
    </source>
</evidence>
<keyword evidence="8" id="KW-1185">Reference proteome</keyword>
<reference evidence="7 8" key="1">
    <citation type="submission" date="2020-08" db="EMBL/GenBank/DDBJ databases">
        <title>Genomic Encyclopedia of Type Strains, Phase IV (KMG-IV): sequencing the most valuable type-strain genomes for metagenomic binning, comparative biology and taxonomic classification.</title>
        <authorList>
            <person name="Goeker M."/>
        </authorList>
    </citation>
    <scope>NUCLEOTIDE SEQUENCE [LARGE SCALE GENOMIC DNA]</scope>
    <source>
        <strain evidence="7 8">DSM 102850</strain>
    </source>
</reference>
<comment type="similarity">
    <text evidence="5">Belongs to the 4-toluene sulfonate uptake permease (TSUP) (TC 2.A.102) family.</text>
</comment>
<accession>A0A840I7N7</accession>
<dbReference type="EMBL" id="JACHOB010000007">
    <property type="protein sequence ID" value="MBB4660273.1"/>
    <property type="molecule type" value="Genomic_DNA"/>
</dbReference>
<comment type="caution">
    <text evidence="7">The sequence shown here is derived from an EMBL/GenBank/DDBJ whole genome shotgun (WGS) entry which is preliminary data.</text>
</comment>
<keyword evidence="2 5" id="KW-0812">Transmembrane</keyword>
<keyword evidence="5" id="KW-1003">Cell membrane</keyword>
<keyword evidence="3 5" id="KW-1133">Transmembrane helix</keyword>
<feature type="transmembrane region" description="Helical" evidence="5">
    <location>
        <begin position="204"/>
        <end position="225"/>
    </location>
</feature>
<keyword evidence="4 5" id="KW-0472">Membrane</keyword>
<dbReference type="InterPro" id="IPR051598">
    <property type="entry name" value="TSUP/Inactive_protease-like"/>
</dbReference>
<evidence type="ECO:0000256" key="1">
    <source>
        <dbReference type="ARBA" id="ARBA00004141"/>
    </source>
</evidence>
<comment type="subcellular location">
    <subcellularLocation>
        <location evidence="5">Cell membrane</location>
        <topology evidence="5">Multi-pass membrane protein</topology>
    </subcellularLocation>
    <subcellularLocation>
        <location evidence="1">Membrane</location>
        <topology evidence="1">Multi-pass membrane protein</topology>
    </subcellularLocation>
</comment>
<evidence type="ECO:0000256" key="2">
    <source>
        <dbReference type="ARBA" id="ARBA00022692"/>
    </source>
</evidence>
<sequence>MAFGVISSTLLIGLAGVSPAQASASVHLAEVFTTGAPGASHAILRNIDWRLFVRLAIPGVVGGVLGAHVLSSIDASATRPVVMLYLAAIGLVMLYRAWRFPPKKFEDPRLVAPIATAGGFLDAAGGRGVGSVVTSNLLIQGSEPRKTIGTVNASEFVLTLSVSVTFIATIGFDAFTRATVGLLLGGVVAAPFEPLMASAISPRWLLLLVGAVILITSTYAIAQVLSV</sequence>
<dbReference type="PANTHER" id="PTHR43701">
    <property type="entry name" value="MEMBRANE TRANSPORTER PROTEIN MJ0441-RELATED"/>
    <property type="match status" value="1"/>
</dbReference>
<protein>
    <recommendedName>
        <fullName evidence="5">Probable membrane transporter protein</fullName>
    </recommendedName>
</protein>
<gene>
    <name evidence="7" type="ORF">GGQ59_002823</name>
</gene>
<dbReference type="InterPro" id="IPR002781">
    <property type="entry name" value="TM_pro_TauE-like"/>
</dbReference>
<evidence type="ECO:0000256" key="5">
    <source>
        <dbReference type="RuleBase" id="RU363041"/>
    </source>
</evidence>
<evidence type="ECO:0000256" key="6">
    <source>
        <dbReference type="SAM" id="SignalP"/>
    </source>
</evidence>
<feature type="transmembrane region" description="Helical" evidence="5">
    <location>
        <begin position="82"/>
        <end position="98"/>
    </location>
</feature>